<dbReference type="EMBL" id="BLQM01000139">
    <property type="protein sequence ID" value="GMH68360.1"/>
    <property type="molecule type" value="Genomic_DNA"/>
</dbReference>
<comment type="caution">
    <text evidence="2">The sequence shown here is derived from an EMBL/GenBank/DDBJ whole genome shotgun (WGS) entry which is preliminary data.</text>
</comment>
<gene>
    <name evidence="2" type="ORF">TL16_g04909</name>
</gene>
<accession>A0A9W7E7X3</accession>
<dbReference type="Proteomes" id="UP001162640">
    <property type="component" value="Unassembled WGS sequence"/>
</dbReference>
<feature type="compositionally biased region" description="Pro residues" evidence="1">
    <location>
        <begin position="291"/>
        <end position="310"/>
    </location>
</feature>
<evidence type="ECO:0000256" key="1">
    <source>
        <dbReference type="SAM" id="MobiDB-lite"/>
    </source>
</evidence>
<feature type="region of interest" description="Disordered" evidence="1">
    <location>
        <begin position="198"/>
        <end position="365"/>
    </location>
</feature>
<organism evidence="2 3">
    <name type="scientific">Triparma laevis f. inornata</name>
    <dbReference type="NCBI Taxonomy" id="1714386"/>
    <lineage>
        <taxon>Eukaryota</taxon>
        <taxon>Sar</taxon>
        <taxon>Stramenopiles</taxon>
        <taxon>Ochrophyta</taxon>
        <taxon>Bolidophyceae</taxon>
        <taxon>Parmales</taxon>
        <taxon>Triparmaceae</taxon>
        <taxon>Triparma</taxon>
    </lineage>
</organism>
<dbReference type="PRINTS" id="PR01217">
    <property type="entry name" value="PRICHEXTENSN"/>
</dbReference>
<reference evidence="3" key="1">
    <citation type="journal article" date="2023" name="Commun. Biol.">
        <title>Genome analysis of Parmales, the sister group of diatoms, reveals the evolutionary specialization of diatoms from phago-mixotrophs to photoautotrophs.</title>
        <authorList>
            <person name="Ban H."/>
            <person name="Sato S."/>
            <person name="Yoshikawa S."/>
            <person name="Yamada K."/>
            <person name="Nakamura Y."/>
            <person name="Ichinomiya M."/>
            <person name="Sato N."/>
            <person name="Blanc-Mathieu R."/>
            <person name="Endo H."/>
            <person name="Kuwata A."/>
            <person name="Ogata H."/>
        </authorList>
    </citation>
    <scope>NUCLEOTIDE SEQUENCE [LARGE SCALE GENOMIC DNA]</scope>
</reference>
<feature type="compositionally biased region" description="Pro residues" evidence="1">
    <location>
        <begin position="335"/>
        <end position="365"/>
    </location>
</feature>
<name>A0A9W7E7X3_9STRA</name>
<sequence length="365" mass="38552">MAVNTSLPSILALNSPSFFGAKPEYGQGFEDFSRSAISSPLTSLHGSFSWLSSPLGTFSPNTNTNTNHNRQPSSTSNQNHSLSSISTSHSSTLDTLASSSSPNSTTSASNNEYHYHDPFTDNNSAINEYLNSIHKLRNVNSCVHKRESGGGGGSGVDRGTAVQDLNPVLTNVGREETKAKMFTKTMAMAVVEKKVTKVAGGGGSKSKRAKTTKPKPAKATKKVKTKPVTRAKPKLKPKAAAPPSLFTDFAPNSSPSKPKPKPASPKLSQSPNQPHHALLLLSNATVASPAFNPPLLPPPTPESKPQPKPQPQSKTSKTDNTDNTASVSTRTRNPNPNPDPNKPSPYVHPPPATYSSTPPPSPTAA</sequence>
<feature type="region of interest" description="Disordered" evidence="1">
    <location>
        <begin position="59"/>
        <end position="116"/>
    </location>
</feature>
<evidence type="ECO:0000313" key="2">
    <source>
        <dbReference type="EMBL" id="GMH68360.1"/>
    </source>
</evidence>
<feature type="compositionally biased region" description="Basic residues" evidence="1">
    <location>
        <begin position="205"/>
        <end position="237"/>
    </location>
</feature>
<protein>
    <submittedName>
        <fullName evidence="2">Uncharacterized protein</fullName>
    </submittedName>
</protein>
<dbReference type="AlphaFoldDB" id="A0A9W7E7X3"/>
<feature type="compositionally biased region" description="Polar residues" evidence="1">
    <location>
        <begin position="59"/>
        <end position="72"/>
    </location>
</feature>
<proteinExistence type="predicted"/>
<feature type="compositionally biased region" description="Polar residues" evidence="1">
    <location>
        <begin position="321"/>
        <end position="332"/>
    </location>
</feature>
<feature type="compositionally biased region" description="Low complexity" evidence="1">
    <location>
        <begin position="73"/>
        <end position="111"/>
    </location>
</feature>
<evidence type="ECO:0000313" key="3">
    <source>
        <dbReference type="Proteomes" id="UP001162640"/>
    </source>
</evidence>